<protein>
    <submittedName>
        <fullName evidence="1">Uncharacterized protein</fullName>
    </submittedName>
</protein>
<evidence type="ECO:0000313" key="1">
    <source>
        <dbReference type="EMBL" id="CAD7206878.1"/>
    </source>
</evidence>
<organism evidence="1">
    <name type="scientific">Timema douglasi</name>
    <name type="common">Walking stick</name>
    <dbReference type="NCBI Taxonomy" id="61478"/>
    <lineage>
        <taxon>Eukaryota</taxon>
        <taxon>Metazoa</taxon>
        <taxon>Ecdysozoa</taxon>
        <taxon>Arthropoda</taxon>
        <taxon>Hexapoda</taxon>
        <taxon>Insecta</taxon>
        <taxon>Pterygota</taxon>
        <taxon>Neoptera</taxon>
        <taxon>Polyneoptera</taxon>
        <taxon>Phasmatodea</taxon>
        <taxon>Timematodea</taxon>
        <taxon>Timematoidea</taxon>
        <taxon>Timematidae</taxon>
        <taxon>Timema</taxon>
    </lineage>
</organism>
<proteinExistence type="predicted"/>
<name>A0A7R8VZF5_TIMDO</name>
<gene>
    <name evidence="1" type="ORF">TDIB3V08_LOCUS13027</name>
</gene>
<dbReference type="EMBL" id="OA588385">
    <property type="protein sequence ID" value="CAD7206878.1"/>
    <property type="molecule type" value="Genomic_DNA"/>
</dbReference>
<accession>A0A7R8VZF5</accession>
<sequence>MGSQFLGTDPFYSTEHRRRNLCTTCNEEKLHPWSLGRQIHHFNDNHGVWVVRSTTSLAKTSCLGPKDKSGSSELKYFYLCFGDCTARVAHVNTSLFSSLIV</sequence>
<reference evidence="1" key="1">
    <citation type="submission" date="2020-11" db="EMBL/GenBank/DDBJ databases">
        <authorList>
            <person name="Tran Van P."/>
        </authorList>
    </citation>
    <scope>NUCLEOTIDE SEQUENCE</scope>
</reference>
<dbReference type="AlphaFoldDB" id="A0A7R8VZF5"/>